<evidence type="ECO:0000313" key="2">
    <source>
        <dbReference type="EMBL" id="KKL55507.1"/>
    </source>
</evidence>
<dbReference type="PROSITE" id="PS00092">
    <property type="entry name" value="N6_MTASE"/>
    <property type="match status" value="1"/>
</dbReference>
<dbReference type="EMBL" id="LAZR01030815">
    <property type="protein sequence ID" value="KKL55507.1"/>
    <property type="molecule type" value="Genomic_DNA"/>
</dbReference>
<dbReference type="InterPro" id="IPR041635">
    <property type="entry name" value="Type_ISP_LLaBIII_C"/>
</dbReference>
<dbReference type="Pfam" id="PF18135">
    <property type="entry name" value="Type_ISP_C"/>
    <property type="match status" value="1"/>
</dbReference>
<dbReference type="GO" id="GO:0008168">
    <property type="term" value="F:methyltransferase activity"/>
    <property type="evidence" value="ECO:0007669"/>
    <property type="project" value="InterPro"/>
</dbReference>
<evidence type="ECO:0000259" key="1">
    <source>
        <dbReference type="Pfam" id="PF18135"/>
    </source>
</evidence>
<feature type="domain" description="Type ISP restriction-modification enzyme LLaBIII C-terminal specificity" evidence="1">
    <location>
        <begin position="294"/>
        <end position="519"/>
    </location>
</feature>
<dbReference type="GO" id="GO:0032259">
    <property type="term" value="P:methylation"/>
    <property type="evidence" value="ECO:0007669"/>
    <property type="project" value="InterPro"/>
</dbReference>
<comment type="caution">
    <text evidence="2">The sequence shown here is derived from an EMBL/GenBank/DDBJ whole genome shotgun (WGS) entry which is preliminary data.</text>
</comment>
<dbReference type="SUPFAM" id="SSF53335">
    <property type="entry name" value="S-adenosyl-L-methionine-dependent methyltransferases"/>
    <property type="match status" value="1"/>
</dbReference>
<proteinExistence type="predicted"/>
<name>A0A0F9FWH8_9ZZZZ</name>
<dbReference type="InterPro" id="IPR029063">
    <property type="entry name" value="SAM-dependent_MTases_sf"/>
</dbReference>
<gene>
    <name evidence="2" type="ORF">LCGC14_2254730</name>
</gene>
<feature type="non-terminal residue" evidence="2">
    <location>
        <position position="520"/>
    </location>
</feature>
<dbReference type="InterPro" id="IPR002052">
    <property type="entry name" value="DNA_methylase_N6_adenine_CS"/>
</dbReference>
<organism evidence="2">
    <name type="scientific">marine sediment metagenome</name>
    <dbReference type="NCBI Taxonomy" id="412755"/>
    <lineage>
        <taxon>unclassified sequences</taxon>
        <taxon>metagenomes</taxon>
        <taxon>ecological metagenomes</taxon>
    </lineage>
</organism>
<dbReference type="Gene3D" id="3.40.50.150">
    <property type="entry name" value="Vaccinia Virus protein VP39"/>
    <property type="match status" value="1"/>
</dbReference>
<dbReference type="AlphaFoldDB" id="A0A0F9FWH8"/>
<reference evidence="2" key="1">
    <citation type="journal article" date="2015" name="Nature">
        <title>Complex archaea that bridge the gap between prokaryotes and eukaryotes.</title>
        <authorList>
            <person name="Spang A."/>
            <person name="Saw J.H."/>
            <person name="Jorgensen S.L."/>
            <person name="Zaremba-Niedzwiedzka K."/>
            <person name="Martijn J."/>
            <person name="Lind A.E."/>
            <person name="van Eijk R."/>
            <person name="Schleper C."/>
            <person name="Guy L."/>
            <person name="Ettema T.J."/>
        </authorList>
    </citation>
    <scope>NUCLEOTIDE SEQUENCE</scope>
</reference>
<sequence>MAPYVLGHLRINMLLDELGVNIDPSSERIKLFLFNTLMELQTTLADFRNPAIGQEIVEALNIRNSKRVLVVLSNPPYNISSQNKFKWIERLINYEDSSFQNKSEEEILEIKKNENDYFWDLQREGTKKITGVKALQDDYVKFIRFAQWKIKQNNYGIVGYITNNYYIDGLVFRGMRASLCRDFDYIYILNLNGDARKSIPRKIRDQGITIDENVFDIKTGVAIVFLIRTDSNSNDECEIRYDEKWGSKLEKFEYLTHEIRDLTFENIPKRLDYEFCPDEFDLREKYLSFSYLLDIFKKHVQGIVTAHDSFVSDVDKDNLIKKLEAFFNNEDLSNYGASAPRNRDWDPDRARTRTDLKTAISKIVTWNYRNLDRRFLCYDISLINGGTNRFQIMQYLISPNTNNYTLIINRQNRSDFASSFLISDTIFEHKCCEGASGLDSYAFPFMVNDSTEPDDYENPKIARDSNIREEFKSMLSYSEDITDDNIFFYVYGILYSPAYRKRYYIGLMEDFPRIPFPNDK</sequence>
<protein>
    <recommendedName>
        <fullName evidence="1">Type ISP restriction-modification enzyme LLaBIII C-terminal specificity domain-containing protein</fullName>
    </recommendedName>
</protein>
<dbReference type="GO" id="GO:0003676">
    <property type="term" value="F:nucleic acid binding"/>
    <property type="evidence" value="ECO:0007669"/>
    <property type="project" value="InterPro"/>
</dbReference>
<accession>A0A0F9FWH8</accession>